<evidence type="ECO:0000313" key="4">
    <source>
        <dbReference type="Proteomes" id="UP001231166"/>
    </source>
</evidence>
<protein>
    <submittedName>
        <fullName evidence="3">Class I adenylate-forming enzyme family protein</fullName>
    </submittedName>
</protein>
<dbReference type="InterPro" id="IPR000873">
    <property type="entry name" value="AMP-dep_synth/lig_dom"/>
</dbReference>
<dbReference type="InterPro" id="IPR020845">
    <property type="entry name" value="AMP-binding_CS"/>
</dbReference>
<evidence type="ECO:0000313" key="3">
    <source>
        <dbReference type="EMBL" id="WLF52148.1"/>
    </source>
</evidence>
<gene>
    <name evidence="3" type="ORF">Q5707_42785</name>
</gene>
<dbReference type="AlphaFoldDB" id="A0AAX3YVA4"/>
<geneLocation type="plasmid" evidence="3 4">
    <name>pRho-VOC14-L</name>
</geneLocation>
<dbReference type="InterPro" id="IPR025110">
    <property type="entry name" value="AMP-bd_C"/>
</dbReference>
<reference evidence="3" key="1">
    <citation type="submission" date="2023-07" db="EMBL/GenBank/DDBJ databases">
        <title>Genomic analysis of Rhodococcus opacus VOC-14 with glycol ethers degradation activity.</title>
        <authorList>
            <person name="Narkevich D.A."/>
            <person name="Hlushen A.M."/>
            <person name="Akhremchuk A.E."/>
            <person name="Sikolenko M.A."/>
            <person name="Valentovich L.N."/>
        </authorList>
    </citation>
    <scope>NUCLEOTIDE SEQUENCE</scope>
    <source>
        <strain evidence="3">VOC-14</strain>
        <plasmid evidence="3">pRho-VOC14-L</plasmid>
    </source>
</reference>
<dbReference type="Gene3D" id="3.30.300.30">
    <property type="match status" value="1"/>
</dbReference>
<dbReference type="PANTHER" id="PTHR43767:SF1">
    <property type="entry name" value="NONRIBOSOMAL PEPTIDE SYNTHASE PES1 (EUROFUNG)-RELATED"/>
    <property type="match status" value="1"/>
</dbReference>
<evidence type="ECO:0000259" key="1">
    <source>
        <dbReference type="Pfam" id="PF00501"/>
    </source>
</evidence>
<dbReference type="SUPFAM" id="SSF56801">
    <property type="entry name" value="Acetyl-CoA synthetase-like"/>
    <property type="match status" value="1"/>
</dbReference>
<dbReference type="Proteomes" id="UP001231166">
    <property type="component" value="Plasmid pRho-VOC14-L"/>
</dbReference>
<dbReference type="InterPro" id="IPR042099">
    <property type="entry name" value="ANL_N_sf"/>
</dbReference>
<sequence>MRCTLEAVACATFARRWDETVVAHSNETFLVFESSTSELSQWTYHEFDRIVDSTAAALEGAGVAPGSAVHVVLKNCPAFVAVWLAAARIGATAIFADPASSARDIAMHIRRTTPAVALCGSRNADIYLQGVKRASDEDASSALDIEVIVLEEDSTDVCLDSILCAHTRRTPSGDESSPHDRLAVMFTSGTTSEPKAVVLTQCNYAHVARAMAEAANLGPGDRWLVTLPLFHANAQYYCFAAAIAVGASVAMTSTFSASQWGKQAARLEATHASLFAAPIRMILARRPEDTPQLRLQHVWFAQSLAPGHFDEFASMVGCAPRQLYGMTETVAMVTAERPEGASSNFIGNPSLVGRTTAIVDPDSLEPVEAQTPGLLLVAGTPGCDLFQEYLSDPKATSTALVEYGEGTWLRTGDLVVSDQDGRLRFVGRVDDVIKVSGENVSLTEVEAVLAQAPGVLEVAVVPRPDPIRDVVPVAYVVPRRAETPLDIEELNAWAAENLPPQSCPRDWHQVDELPRTSVGKIRRSQLTAQDA</sequence>
<proteinExistence type="predicted"/>
<organism evidence="3 4">
    <name type="scientific">Rhodococcus opacus</name>
    <name type="common">Nocardia opaca</name>
    <dbReference type="NCBI Taxonomy" id="37919"/>
    <lineage>
        <taxon>Bacteria</taxon>
        <taxon>Bacillati</taxon>
        <taxon>Actinomycetota</taxon>
        <taxon>Actinomycetes</taxon>
        <taxon>Mycobacteriales</taxon>
        <taxon>Nocardiaceae</taxon>
        <taxon>Rhodococcus</taxon>
    </lineage>
</organism>
<dbReference type="InterPro" id="IPR050237">
    <property type="entry name" value="ATP-dep_AMP-bd_enzyme"/>
</dbReference>
<dbReference type="Pfam" id="PF00501">
    <property type="entry name" value="AMP-binding"/>
    <property type="match status" value="1"/>
</dbReference>
<dbReference type="PANTHER" id="PTHR43767">
    <property type="entry name" value="LONG-CHAIN-FATTY-ACID--COA LIGASE"/>
    <property type="match status" value="1"/>
</dbReference>
<dbReference type="Gene3D" id="3.40.50.12780">
    <property type="entry name" value="N-terminal domain of ligase-like"/>
    <property type="match status" value="1"/>
</dbReference>
<dbReference type="Pfam" id="PF13193">
    <property type="entry name" value="AMP-binding_C"/>
    <property type="match status" value="1"/>
</dbReference>
<feature type="domain" description="AMP-binding enzyme C-terminal" evidence="2">
    <location>
        <begin position="444"/>
        <end position="520"/>
    </location>
</feature>
<dbReference type="InterPro" id="IPR045851">
    <property type="entry name" value="AMP-bd_C_sf"/>
</dbReference>
<feature type="domain" description="AMP-dependent synthetase/ligase" evidence="1">
    <location>
        <begin position="19"/>
        <end position="388"/>
    </location>
</feature>
<accession>A0AAX3YVA4</accession>
<dbReference type="PROSITE" id="PS00455">
    <property type="entry name" value="AMP_BINDING"/>
    <property type="match status" value="1"/>
</dbReference>
<dbReference type="GO" id="GO:0016878">
    <property type="term" value="F:acid-thiol ligase activity"/>
    <property type="evidence" value="ECO:0007669"/>
    <property type="project" value="UniProtKB-ARBA"/>
</dbReference>
<dbReference type="EMBL" id="CP130956">
    <property type="protein sequence ID" value="WLF52148.1"/>
    <property type="molecule type" value="Genomic_DNA"/>
</dbReference>
<evidence type="ECO:0000259" key="2">
    <source>
        <dbReference type="Pfam" id="PF13193"/>
    </source>
</evidence>
<keyword evidence="3" id="KW-0614">Plasmid</keyword>
<name>A0AAX3YVA4_RHOOP</name>